<dbReference type="Gene3D" id="1.20.1270.60">
    <property type="entry name" value="Arfaptin homology (AH) domain/BAR domain"/>
    <property type="match status" value="1"/>
</dbReference>
<protein>
    <recommendedName>
        <fullName evidence="5">Sorting nexin MVP1</fullName>
    </recommendedName>
</protein>
<dbReference type="GO" id="GO:0006623">
    <property type="term" value="P:protein targeting to vacuole"/>
    <property type="evidence" value="ECO:0007669"/>
    <property type="project" value="TreeGrafter"/>
</dbReference>
<dbReference type="InterPro" id="IPR028662">
    <property type="entry name" value="SNX8/Mvp1"/>
</dbReference>
<comment type="caution">
    <text evidence="11">The sequence shown here is derived from an EMBL/GenBank/DDBJ whole genome shotgun (WGS) entry which is preliminary data.</text>
</comment>
<dbReference type="GO" id="GO:0005768">
    <property type="term" value="C:endosome"/>
    <property type="evidence" value="ECO:0007669"/>
    <property type="project" value="TreeGrafter"/>
</dbReference>
<dbReference type="PANTHER" id="PTHR47554">
    <property type="entry name" value="SORTING NEXIN MVP1"/>
    <property type="match status" value="1"/>
</dbReference>
<sequence length="670" mass="74499">MFNAPRPTQAYGVSSTTSFGGSFVDENPLTVSVYDGLDPWSAAPSPSPPPVPSIFTSAIADATVPTIYLKSFSAVDPTNSGETSVNSLSRVLGTSGLPAGTIDKIVNLVSTRPRVSKLEFFVALALVALAQSGKASSKLQRWLNRTLFLSLALTFPLSPPLRRLFSYVRQNTNTTIPTSAPAYSTDDPWNSRFAPSGSTTTDGAQADVLNGAPSSVAGTGLPKDWWKKQENVSVNFLGQQGFILNRYMVYEIVTDRNPPVSRRYSEFVFLWDCLIRRYPFRLIPQLPPKRIGPDENFLEQRRRGLQRFINFVTNHPVIKEDGLLSVFLTESSFEQWRKHSSITLEEESASKRIDRVEEMTIPSDLEDKLGNVRGKIGPLIEAWQKISILAERIIRKREAEAVRIPSTLRRSYLPTHFAFPPFSSSSTFPRTTAGSLASSSSVISFASGGSIFGGFAPPVGDGTVGRGSSDVQADLSRLTNTLKALAEVNGQCWRGEDCELSEGVNQGIKKVSEHTQRQTDILEQRTRTLLYTTLEGLKSQRDLYIAMRDLFIRHDRLSVDQVERLKNRVEKTSLKLEGVNAIKKDGWQEEADKLAGMTEKDKATIAAQLNRRVFIRACMWHELRVVLHNRENTLLTQLVQTFAREEQDYAEGVAANWASLVEAVEMMPLE</sequence>
<dbReference type="GO" id="GO:0016020">
    <property type="term" value="C:membrane"/>
    <property type="evidence" value="ECO:0007669"/>
    <property type="project" value="UniProtKB-SubCell"/>
</dbReference>
<dbReference type="InterPro" id="IPR001683">
    <property type="entry name" value="PX_dom"/>
</dbReference>
<comment type="similarity">
    <text evidence="4">Belongs to the sorting nexin family.</text>
</comment>
<reference evidence="11 12" key="1">
    <citation type="submission" date="2019-02" db="EMBL/GenBank/DDBJ databases">
        <title>Genome sequencing of the rare red list fungi Bondarzewia mesenterica.</title>
        <authorList>
            <person name="Buettner E."/>
            <person name="Kellner H."/>
        </authorList>
    </citation>
    <scope>NUCLEOTIDE SEQUENCE [LARGE SCALE GENOMIC DNA]</scope>
    <source>
        <strain evidence="11 12">DSM 108281</strain>
    </source>
</reference>
<feature type="domain" description="PX" evidence="10">
    <location>
        <begin position="228"/>
        <end position="334"/>
    </location>
</feature>
<dbReference type="EMBL" id="SGPL01000097">
    <property type="protein sequence ID" value="THH17794.1"/>
    <property type="molecule type" value="Genomic_DNA"/>
</dbReference>
<dbReference type="GO" id="GO:0032266">
    <property type="term" value="F:phosphatidylinositol-3-phosphate binding"/>
    <property type="evidence" value="ECO:0007669"/>
    <property type="project" value="TreeGrafter"/>
</dbReference>
<evidence type="ECO:0000256" key="6">
    <source>
        <dbReference type="ARBA" id="ARBA00022448"/>
    </source>
</evidence>
<evidence type="ECO:0000313" key="11">
    <source>
        <dbReference type="EMBL" id="THH17794.1"/>
    </source>
</evidence>
<evidence type="ECO:0000313" key="12">
    <source>
        <dbReference type="Proteomes" id="UP000310158"/>
    </source>
</evidence>
<dbReference type="Pfam" id="PF19566">
    <property type="entry name" value="Snx8_BAR_dom"/>
    <property type="match status" value="1"/>
</dbReference>
<keyword evidence="6" id="KW-0813">Transport</keyword>
<evidence type="ECO:0000256" key="7">
    <source>
        <dbReference type="ARBA" id="ARBA00022490"/>
    </source>
</evidence>
<gene>
    <name evidence="11" type="ORF">EW146_g3094</name>
</gene>
<keyword evidence="12" id="KW-1185">Reference proteome</keyword>
<evidence type="ECO:0000256" key="4">
    <source>
        <dbReference type="ARBA" id="ARBA00010883"/>
    </source>
</evidence>
<dbReference type="GO" id="GO:0042147">
    <property type="term" value="P:retrograde transport, endosome to Golgi"/>
    <property type="evidence" value="ECO:0007669"/>
    <property type="project" value="InterPro"/>
</dbReference>
<dbReference type="Gene3D" id="1.10.238.10">
    <property type="entry name" value="EF-hand"/>
    <property type="match status" value="1"/>
</dbReference>
<keyword evidence="9" id="KW-0472">Membrane</keyword>
<dbReference type="InterPro" id="IPR036871">
    <property type="entry name" value="PX_dom_sf"/>
</dbReference>
<dbReference type="GO" id="GO:0005829">
    <property type="term" value="C:cytosol"/>
    <property type="evidence" value="ECO:0007669"/>
    <property type="project" value="GOC"/>
</dbReference>
<dbReference type="PROSITE" id="PS50195">
    <property type="entry name" value="PX"/>
    <property type="match status" value="1"/>
</dbReference>
<evidence type="ECO:0000256" key="2">
    <source>
        <dbReference type="ARBA" id="ARBA00004287"/>
    </source>
</evidence>
<evidence type="ECO:0000256" key="8">
    <source>
        <dbReference type="ARBA" id="ARBA00022927"/>
    </source>
</evidence>
<dbReference type="Gene3D" id="3.30.1520.10">
    <property type="entry name" value="Phox-like domain"/>
    <property type="match status" value="1"/>
</dbReference>
<dbReference type="OrthoDB" id="10064318at2759"/>
<evidence type="ECO:0000256" key="3">
    <source>
        <dbReference type="ARBA" id="ARBA00004496"/>
    </source>
</evidence>
<proteinExistence type="inferred from homology"/>
<evidence type="ECO:0000256" key="5">
    <source>
        <dbReference type="ARBA" id="ARBA00014268"/>
    </source>
</evidence>
<dbReference type="SUPFAM" id="SSF64268">
    <property type="entry name" value="PX domain"/>
    <property type="match status" value="1"/>
</dbReference>
<dbReference type="SUPFAM" id="SSF47473">
    <property type="entry name" value="EF-hand"/>
    <property type="match status" value="1"/>
</dbReference>
<dbReference type="InterPro" id="IPR011992">
    <property type="entry name" value="EF-hand-dom_pair"/>
</dbReference>
<keyword evidence="7" id="KW-0963">Cytoplasm</keyword>
<dbReference type="InterPro" id="IPR027267">
    <property type="entry name" value="AH/BAR_dom_sf"/>
</dbReference>
<accession>A0A4S4LYR8</accession>
<comment type="subcellular location">
    <subcellularLocation>
        <location evidence="3">Cytoplasm</location>
    </subcellularLocation>
    <subcellularLocation>
        <location evidence="2">Membrane</location>
        <topology evidence="2">Peripheral membrane protein</topology>
        <orientation evidence="2">Cytoplasmic side</orientation>
    </subcellularLocation>
</comment>
<evidence type="ECO:0000256" key="9">
    <source>
        <dbReference type="ARBA" id="ARBA00023136"/>
    </source>
</evidence>
<keyword evidence="8" id="KW-0653">Protein transport</keyword>
<evidence type="ECO:0000259" key="10">
    <source>
        <dbReference type="PROSITE" id="PS50195"/>
    </source>
</evidence>
<dbReference type="Pfam" id="PF00787">
    <property type="entry name" value="PX"/>
    <property type="match status" value="1"/>
</dbReference>
<dbReference type="PANTHER" id="PTHR47554:SF1">
    <property type="entry name" value="SORTING NEXIN MVP1"/>
    <property type="match status" value="1"/>
</dbReference>
<dbReference type="SMART" id="SM00312">
    <property type="entry name" value="PX"/>
    <property type="match status" value="1"/>
</dbReference>
<dbReference type="Proteomes" id="UP000310158">
    <property type="component" value="Unassembled WGS sequence"/>
</dbReference>
<dbReference type="CDD" id="cd07597">
    <property type="entry name" value="BAR_SNX8"/>
    <property type="match status" value="1"/>
</dbReference>
<dbReference type="InterPro" id="IPR045734">
    <property type="entry name" value="Snx8_BAR_dom"/>
</dbReference>
<organism evidence="11 12">
    <name type="scientific">Bondarzewia mesenterica</name>
    <dbReference type="NCBI Taxonomy" id="1095465"/>
    <lineage>
        <taxon>Eukaryota</taxon>
        <taxon>Fungi</taxon>
        <taxon>Dikarya</taxon>
        <taxon>Basidiomycota</taxon>
        <taxon>Agaricomycotina</taxon>
        <taxon>Agaricomycetes</taxon>
        <taxon>Russulales</taxon>
        <taxon>Bondarzewiaceae</taxon>
        <taxon>Bondarzewia</taxon>
    </lineage>
</organism>
<evidence type="ECO:0000256" key="1">
    <source>
        <dbReference type="ARBA" id="ARBA00002474"/>
    </source>
</evidence>
<comment type="function">
    <text evidence="1">Required for vacuolar protein sorting.</text>
</comment>
<name>A0A4S4LYR8_9AGAM</name>
<dbReference type="AlphaFoldDB" id="A0A4S4LYR8"/>